<name>A0A433KQF1_9GAMM</name>
<organism evidence="2 3">
    <name type="scientific">Vreelandella nanhaiensis</name>
    <dbReference type="NCBI Taxonomy" id="1258546"/>
    <lineage>
        <taxon>Bacteria</taxon>
        <taxon>Pseudomonadati</taxon>
        <taxon>Pseudomonadota</taxon>
        <taxon>Gammaproteobacteria</taxon>
        <taxon>Oceanospirillales</taxon>
        <taxon>Halomonadaceae</taxon>
        <taxon>Vreelandella</taxon>
    </lineage>
</organism>
<reference evidence="2 3" key="1">
    <citation type="submission" date="2018-12" db="EMBL/GenBank/DDBJ databases">
        <title>three novel Halomonas strain isolated from plants.</title>
        <authorList>
            <person name="Sun C."/>
        </authorList>
    </citation>
    <scope>NUCLEOTIDE SEQUENCE [LARGE SCALE GENOMIC DNA]</scope>
    <source>
        <strain evidence="2 3">JCM 18142</strain>
    </source>
</reference>
<dbReference type="OrthoDB" id="9780507at2"/>
<evidence type="ECO:0008006" key="4">
    <source>
        <dbReference type="Google" id="ProtNLM"/>
    </source>
</evidence>
<evidence type="ECO:0000313" key="3">
    <source>
        <dbReference type="Proteomes" id="UP000287023"/>
    </source>
</evidence>
<proteinExistence type="predicted"/>
<keyword evidence="1" id="KW-0732">Signal</keyword>
<evidence type="ECO:0000256" key="1">
    <source>
        <dbReference type="ARBA" id="ARBA00022729"/>
    </source>
</evidence>
<dbReference type="RefSeq" id="WP_127061944.1">
    <property type="nucleotide sequence ID" value="NZ_RZHF01000014.1"/>
</dbReference>
<evidence type="ECO:0000313" key="2">
    <source>
        <dbReference type="EMBL" id="RUR31827.1"/>
    </source>
</evidence>
<comment type="caution">
    <text evidence="2">The sequence shown here is derived from an EMBL/GenBank/DDBJ whole genome shotgun (WGS) entry which is preliminary data.</text>
</comment>
<dbReference type="Proteomes" id="UP000287023">
    <property type="component" value="Unassembled WGS sequence"/>
</dbReference>
<dbReference type="AlphaFoldDB" id="A0A433KQF1"/>
<gene>
    <name evidence="2" type="ORF">ELY38_08980</name>
</gene>
<dbReference type="EMBL" id="RZHF01000014">
    <property type="protein sequence ID" value="RUR31827.1"/>
    <property type="molecule type" value="Genomic_DNA"/>
</dbReference>
<accession>A0A433KQF1</accession>
<sequence>MSGEGRLTKAGSGELTLAGNNAYSAPLGTLAAASQTAFSGGDIYV</sequence>
<dbReference type="InterPro" id="IPR013425">
    <property type="entry name" value="Autotrns_rpt"/>
</dbReference>
<keyword evidence="3" id="KW-1185">Reference proteome</keyword>
<dbReference type="NCBIfam" id="TIGR02601">
    <property type="entry name" value="autotrns_rpt"/>
    <property type="match status" value="1"/>
</dbReference>
<protein>
    <recommendedName>
        <fullName evidence="4">Autotransporter outer membrane beta-barrel domain-containing protein</fullName>
    </recommendedName>
</protein>